<accession>C0R8N4</accession>
<dbReference type="InterPro" id="IPR036380">
    <property type="entry name" value="Isochorismatase-like_sf"/>
</dbReference>
<reference evidence="1 2" key="1">
    <citation type="journal article" date="2012" name="J. Bacteriol.">
        <title>Whole-Genome Sequences of Borrelia bissettii, Borrelia valaisiana, and Borrelia spielmanii.</title>
        <authorList>
            <person name="Schutzer S.E."/>
            <person name="Fraser-Liggett C.M."/>
            <person name="Qiu W.G."/>
            <person name="Kraiczy P."/>
            <person name="Mongodin E.F."/>
            <person name="Dunn J.J."/>
            <person name="Luft B.J."/>
            <person name="Casjens S.R."/>
        </authorList>
    </citation>
    <scope>NUCLEOTIDE SEQUENCE [LARGE SCALE GENOMIC DNA]</scope>
    <source>
        <strain evidence="1 2">VS116</strain>
        <plasmid evidence="1">VS116_lp25</plasmid>
    </source>
</reference>
<keyword evidence="1" id="KW-0614">Plasmid</keyword>
<dbReference type="Proteomes" id="UP000006163">
    <property type="component" value="Plasmid VS116_lp25"/>
</dbReference>
<proteinExistence type="predicted"/>
<protein>
    <submittedName>
        <fullName evidence="1">Pyrazinamidase/nicotinamidase</fullName>
    </submittedName>
</protein>
<sequence>MINQLQNYFKNILATKDWHCKNHISFLSNENGGIWPIHCVKNTWGIKIS</sequence>
<evidence type="ECO:0000313" key="1">
    <source>
        <dbReference type="EMBL" id="ACN52839.1"/>
    </source>
</evidence>
<gene>
    <name evidence="1" type="ORF">BVAVS116_E0003</name>
</gene>
<dbReference type="SUPFAM" id="SSF52499">
    <property type="entry name" value="Isochorismatase-like hydrolases"/>
    <property type="match status" value="1"/>
</dbReference>
<dbReference type="EMBL" id="CP001437">
    <property type="protein sequence ID" value="ACN52839.1"/>
    <property type="molecule type" value="Genomic_DNA"/>
</dbReference>
<name>C0R8N4_BORVA</name>
<dbReference type="AlphaFoldDB" id="C0R8N4"/>
<evidence type="ECO:0000313" key="2">
    <source>
        <dbReference type="Proteomes" id="UP000006163"/>
    </source>
</evidence>
<keyword evidence="2" id="KW-1185">Reference proteome</keyword>
<organism evidence="1 2">
    <name type="scientific">Borreliella valaisiana VS116</name>
    <dbReference type="NCBI Taxonomy" id="445987"/>
    <lineage>
        <taxon>Bacteria</taxon>
        <taxon>Pseudomonadati</taxon>
        <taxon>Spirochaetota</taxon>
        <taxon>Spirochaetia</taxon>
        <taxon>Spirochaetales</taxon>
        <taxon>Borreliaceae</taxon>
        <taxon>Borreliella</taxon>
    </lineage>
</organism>
<dbReference type="Gene3D" id="3.40.50.850">
    <property type="entry name" value="Isochorismatase-like"/>
    <property type="match status" value="1"/>
</dbReference>
<geneLocation type="plasmid" evidence="1 2">
    <name>VS116_lp25</name>
</geneLocation>
<dbReference type="HOGENOM" id="CLU_3133002_0_0_12"/>